<comment type="similarity">
    <text evidence="2">Belongs to the class-II aminoacyl-tRNA synthetase family.</text>
</comment>
<dbReference type="Pfam" id="PF07973">
    <property type="entry name" value="tRNA_SAD"/>
    <property type="match status" value="1"/>
</dbReference>
<dbReference type="HAMAP" id="MF_00036_B">
    <property type="entry name" value="Ala_tRNA_synth_B"/>
    <property type="match status" value="1"/>
</dbReference>
<dbReference type="Gene3D" id="3.10.310.40">
    <property type="match status" value="1"/>
</dbReference>
<proteinExistence type="inferred from homology"/>
<dbReference type="PANTHER" id="PTHR11777:SF9">
    <property type="entry name" value="ALANINE--TRNA LIGASE, CYTOPLASMIC"/>
    <property type="match status" value="1"/>
</dbReference>
<dbReference type="GO" id="GO:0004813">
    <property type="term" value="F:alanine-tRNA ligase activity"/>
    <property type="evidence" value="ECO:0007669"/>
    <property type="project" value="UniProtKB-EC"/>
</dbReference>
<evidence type="ECO:0000256" key="7">
    <source>
        <dbReference type="ARBA" id="ARBA00022723"/>
    </source>
</evidence>
<dbReference type="PRINTS" id="PR00980">
    <property type="entry name" value="TRNASYNTHALA"/>
</dbReference>
<dbReference type="GO" id="GO:0046872">
    <property type="term" value="F:metal ion binding"/>
    <property type="evidence" value="ECO:0007669"/>
    <property type="project" value="UniProtKB-KW"/>
</dbReference>
<dbReference type="Gene3D" id="3.30.54.20">
    <property type="match status" value="1"/>
</dbReference>
<evidence type="ECO:0000256" key="9">
    <source>
        <dbReference type="ARBA" id="ARBA00022833"/>
    </source>
</evidence>
<evidence type="ECO:0000256" key="6">
    <source>
        <dbReference type="ARBA" id="ARBA00022598"/>
    </source>
</evidence>
<dbReference type="FunFam" id="3.30.980.10:FF:000004">
    <property type="entry name" value="Alanine--tRNA ligase, cytoplasmic"/>
    <property type="match status" value="1"/>
</dbReference>
<dbReference type="GO" id="GO:0005524">
    <property type="term" value="F:ATP binding"/>
    <property type="evidence" value="ECO:0007669"/>
    <property type="project" value="UniProtKB-KW"/>
</dbReference>
<evidence type="ECO:0000256" key="2">
    <source>
        <dbReference type="ARBA" id="ARBA00008226"/>
    </source>
</evidence>
<name>A0A381NAH3_9ZZZZ</name>
<dbReference type="Pfam" id="PF01411">
    <property type="entry name" value="tRNA-synt_2c"/>
    <property type="match status" value="1"/>
</dbReference>
<keyword evidence="9" id="KW-0862">Zinc</keyword>
<evidence type="ECO:0000256" key="10">
    <source>
        <dbReference type="ARBA" id="ARBA00022840"/>
    </source>
</evidence>
<evidence type="ECO:0000256" key="4">
    <source>
        <dbReference type="ARBA" id="ARBA00017959"/>
    </source>
</evidence>
<dbReference type="FunFam" id="3.30.54.20:FF:000001">
    <property type="entry name" value="Alanine--tRNA ligase"/>
    <property type="match status" value="1"/>
</dbReference>
<dbReference type="Pfam" id="PF02272">
    <property type="entry name" value="DHHA1"/>
    <property type="match status" value="1"/>
</dbReference>
<dbReference type="InterPro" id="IPR018165">
    <property type="entry name" value="Ala-tRNA-synth_IIc_core"/>
</dbReference>
<dbReference type="CDD" id="cd00673">
    <property type="entry name" value="AlaRS_core"/>
    <property type="match status" value="1"/>
</dbReference>
<dbReference type="InterPro" id="IPR012947">
    <property type="entry name" value="tRNA_SAD"/>
</dbReference>
<reference evidence="15" key="1">
    <citation type="submission" date="2018-05" db="EMBL/GenBank/DDBJ databases">
        <authorList>
            <person name="Lanie J.A."/>
            <person name="Ng W.-L."/>
            <person name="Kazmierczak K.M."/>
            <person name="Andrzejewski T.M."/>
            <person name="Davidsen T.M."/>
            <person name="Wayne K.J."/>
            <person name="Tettelin H."/>
            <person name="Glass J.I."/>
            <person name="Rusch D."/>
            <person name="Podicherti R."/>
            <person name="Tsui H.-C.T."/>
            <person name="Winkler M.E."/>
        </authorList>
    </citation>
    <scope>NUCLEOTIDE SEQUENCE</scope>
</reference>
<gene>
    <name evidence="15" type="ORF">METZ01_LOCUS4293</name>
</gene>
<dbReference type="InterPro" id="IPR003156">
    <property type="entry name" value="DHHA1_dom"/>
</dbReference>
<dbReference type="Gene3D" id="3.30.930.10">
    <property type="entry name" value="Bira Bifunctional Protein, Domain 2"/>
    <property type="match status" value="1"/>
</dbReference>
<dbReference type="FunFam" id="3.10.310.40:FF:000001">
    <property type="entry name" value="Alanine--tRNA ligase"/>
    <property type="match status" value="1"/>
</dbReference>
<evidence type="ECO:0000256" key="1">
    <source>
        <dbReference type="ARBA" id="ARBA00001947"/>
    </source>
</evidence>
<dbReference type="GO" id="GO:0000049">
    <property type="term" value="F:tRNA binding"/>
    <property type="evidence" value="ECO:0007669"/>
    <property type="project" value="UniProtKB-KW"/>
</dbReference>
<dbReference type="FunFam" id="3.30.930.10:FF:000004">
    <property type="entry name" value="Alanine--tRNA ligase"/>
    <property type="match status" value="1"/>
</dbReference>
<dbReference type="GO" id="GO:0005829">
    <property type="term" value="C:cytosol"/>
    <property type="evidence" value="ECO:0007669"/>
    <property type="project" value="TreeGrafter"/>
</dbReference>
<evidence type="ECO:0000256" key="3">
    <source>
        <dbReference type="ARBA" id="ARBA00013168"/>
    </source>
</evidence>
<dbReference type="SMART" id="SM00863">
    <property type="entry name" value="tRNA_SAD"/>
    <property type="match status" value="1"/>
</dbReference>
<evidence type="ECO:0000256" key="13">
    <source>
        <dbReference type="ARBA" id="ARBA00023146"/>
    </source>
</evidence>
<dbReference type="SUPFAM" id="SSF101353">
    <property type="entry name" value="Putative anticodon-binding domain of alanyl-tRNA synthetase (AlaRS)"/>
    <property type="match status" value="1"/>
</dbReference>
<dbReference type="Gene3D" id="3.30.980.10">
    <property type="entry name" value="Threonyl-trna Synthetase, Chain A, domain 2"/>
    <property type="match status" value="1"/>
</dbReference>
<keyword evidence="8" id="KW-0547">Nucleotide-binding</keyword>
<keyword evidence="5" id="KW-0820">tRNA-binding</keyword>
<dbReference type="Gene3D" id="2.40.30.130">
    <property type="match status" value="1"/>
</dbReference>
<dbReference type="InterPro" id="IPR045864">
    <property type="entry name" value="aa-tRNA-synth_II/BPL/LPL"/>
</dbReference>
<evidence type="ECO:0000256" key="11">
    <source>
        <dbReference type="ARBA" id="ARBA00022884"/>
    </source>
</evidence>
<dbReference type="EC" id="6.1.1.7" evidence="3"/>
<accession>A0A381NAH3</accession>
<dbReference type="NCBIfam" id="TIGR00344">
    <property type="entry name" value="alaS"/>
    <property type="match status" value="1"/>
</dbReference>
<dbReference type="Gene3D" id="6.10.250.550">
    <property type="match status" value="1"/>
</dbReference>
<dbReference type="SUPFAM" id="SSF55681">
    <property type="entry name" value="Class II aaRS and biotin synthetases"/>
    <property type="match status" value="1"/>
</dbReference>
<dbReference type="InterPro" id="IPR023033">
    <property type="entry name" value="Ala_tRNA_ligase_euk/bac"/>
</dbReference>
<dbReference type="InterPro" id="IPR002318">
    <property type="entry name" value="Ala-tRNA-lgiase_IIc"/>
</dbReference>
<organism evidence="15">
    <name type="scientific">marine metagenome</name>
    <dbReference type="NCBI Taxonomy" id="408172"/>
    <lineage>
        <taxon>unclassified sequences</taxon>
        <taxon>metagenomes</taxon>
        <taxon>ecological metagenomes</taxon>
    </lineage>
</organism>
<dbReference type="AlphaFoldDB" id="A0A381NAH3"/>
<dbReference type="PROSITE" id="PS50860">
    <property type="entry name" value="AA_TRNA_LIGASE_II_ALA"/>
    <property type="match status" value="1"/>
</dbReference>
<dbReference type="InterPro" id="IPR050058">
    <property type="entry name" value="Ala-tRNA_ligase"/>
</dbReference>
<dbReference type="PANTHER" id="PTHR11777">
    <property type="entry name" value="ALANYL-TRNA SYNTHETASE"/>
    <property type="match status" value="1"/>
</dbReference>
<protein>
    <recommendedName>
        <fullName evidence="4">Alanine--tRNA ligase</fullName>
        <ecNumber evidence="3">6.1.1.7</ecNumber>
    </recommendedName>
</protein>
<dbReference type="SUPFAM" id="SSF55186">
    <property type="entry name" value="ThrRS/AlaRS common domain"/>
    <property type="match status" value="1"/>
</dbReference>
<evidence type="ECO:0000256" key="12">
    <source>
        <dbReference type="ARBA" id="ARBA00022917"/>
    </source>
</evidence>
<dbReference type="InterPro" id="IPR009000">
    <property type="entry name" value="Transl_B-barrel_sf"/>
</dbReference>
<dbReference type="InterPro" id="IPR018164">
    <property type="entry name" value="Ala-tRNA-synth_IIc_N"/>
</dbReference>
<feature type="domain" description="Alanyl-transfer RNA synthetases family profile" evidence="14">
    <location>
        <begin position="1"/>
        <end position="705"/>
    </location>
</feature>
<comment type="cofactor">
    <cofactor evidence="1">
        <name>Zn(2+)</name>
        <dbReference type="ChEBI" id="CHEBI:29105"/>
    </cofactor>
</comment>
<evidence type="ECO:0000256" key="8">
    <source>
        <dbReference type="ARBA" id="ARBA00022741"/>
    </source>
</evidence>
<keyword evidence="13" id="KW-0030">Aminoacyl-tRNA synthetase</keyword>
<evidence type="ECO:0000259" key="14">
    <source>
        <dbReference type="PROSITE" id="PS50860"/>
    </source>
</evidence>
<evidence type="ECO:0000313" key="15">
    <source>
        <dbReference type="EMBL" id="SUZ51439.1"/>
    </source>
</evidence>
<dbReference type="InterPro" id="IPR018162">
    <property type="entry name" value="Ala-tRNA-ligase_IIc_anticod-bd"/>
</dbReference>
<keyword evidence="6" id="KW-0436">Ligase</keyword>
<keyword evidence="10" id="KW-0067">ATP-binding</keyword>
<keyword evidence="12" id="KW-0648">Protein biosynthesis</keyword>
<keyword evidence="11" id="KW-0694">RNA-binding</keyword>
<evidence type="ECO:0000256" key="5">
    <source>
        <dbReference type="ARBA" id="ARBA00022555"/>
    </source>
</evidence>
<sequence length="880" mass="97314">MTTAEIREQFLSFFEERGHSRRHSSSLVPEDDPTLLFTNAGMVQFKRIFLGQEEVSFRRAVTSQKCVRAGGKHNDLEEVGRTTRHLTFFEMLGNFSFGDYFKKDAIRFAWDLLTEVYGLEAGRFYATVHHTDDQAADLWTTEVGLPAERVHRLGDKDNFWQMADTGPCGPCSELHYDLRENRTSVTNTEEFVELNDSGQISELWNLVFMQYDRAEDGSLTELPAASVDTGLGLERLASVLQGVDSVYHTDLFRPMLDRVGELVGRAYDAEADDAVSYRVLADHSRAVAFLLCDGVFPGNEGRGYVLRRILRRAMRHAWLLGQREPTLTGVVAAVVDSMGDTFPDLIHQRDHLLKTTQAEEERFLLTIEGGMTRLDELISEGGGTIAGHDAFRLYDTFGFPIDLTEIIAEEREYDVDKVGFEEELSKQQARSRADREEAKEVFRAGDITDGWTQISGEVQTFVGYERLHIETEVLAYRVKDDIVGLILGKSPFYLESGGQVSDVGVVSGDVWKLVVREVADVMGQTAVFGSMEGVFPAGGEKLPVEAQVTDHVRRDTVRNHTATHLLHSALREVLGDHVVQRGSLVAPDRLRFDFAHTGPLDTDELEQVELIINEGIWANHPVEINHRSYAAAVEDGAMALFGEKYPDEVRVVSIAGVSMELCGGTHASQTSEIGLFRFVSQSGVSAGVRRVEGLTGREAFTYLKGRETALKEVSAILKTRPDGAKHRAEQLLSDTAELESLLDQVRSEGGSTETDVTSDVIDLGGGDSAHYRGVRIRARNADDARKWGDRFLESGTSGVAVLVAEMPNEKHVLFAFVSEDLISRGVRADALIREVSAFVGGRGGGKSHIAQAGVEDTTKIDEALESGANTVKDFLREAEG</sequence>
<dbReference type="InterPro" id="IPR018163">
    <property type="entry name" value="Thr/Ala-tRNA-synth_IIc_edit"/>
</dbReference>
<dbReference type="GO" id="GO:0002161">
    <property type="term" value="F:aminoacyl-tRNA deacylase activity"/>
    <property type="evidence" value="ECO:0007669"/>
    <property type="project" value="TreeGrafter"/>
</dbReference>
<keyword evidence="7" id="KW-0479">Metal-binding</keyword>
<dbReference type="GO" id="GO:0006419">
    <property type="term" value="P:alanyl-tRNA aminoacylation"/>
    <property type="evidence" value="ECO:0007669"/>
    <property type="project" value="InterPro"/>
</dbReference>
<dbReference type="SUPFAM" id="SSF50447">
    <property type="entry name" value="Translation proteins"/>
    <property type="match status" value="1"/>
</dbReference>
<dbReference type="EMBL" id="UINC01000222">
    <property type="protein sequence ID" value="SUZ51439.1"/>
    <property type="molecule type" value="Genomic_DNA"/>
</dbReference>